<protein>
    <recommendedName>
        <fullName evidence="2">Wings apart-like protein C-terminal domain-containing protein</fullName>
    </recommendedName>
</protein>
<dbReference type="EMBL" id="JASNQZ010000001">
    <property type="protein sequence ID" value="KAL0960638.1"/>
    <property type="molecule type" value="Genomic_DNA"/>
</dbReference>
<feature type="compositionally biased region" description="Low complexity" evidence="1">
    <location>
        <begin position="96"/>
        <end position="115"/>
    </location>
</feature>
<dbReference type="InterPro" id="IPR011989">
    <property type="entry name" value="ARM-like"/>
</dbReference>
<accession>A0ABR3JZD8</accession>
<feature type="region of interest" description="Disordered" evidence="1">
    <location>
        <begin position="162"/>
        <end position="218"/>
    </location>
</feature>
<feature type="compositionally biased region" description="Polar residues" evidence="1">
    <location>
        <begin position="81"/>
        <end position="92"/>
    </location>
</feature>
<feature type="region of interest" description="Disordered" evidence="1">
    <location>
        <begin position="552"/>
        <end position="571"/>
    </location>
</feature>
<evidence type="ECO:0000313" key="3">
    <source>
        <dbReference type="EMBL" id="KAL0960638.1"/>
    </source>
</evidence>
<feature type="region of interest" description="Disordered" evidence="1">
    <location>
        <begin position="49"/>
        <end position="117"/>
    </location>
</feature>
<feature type="domain" description="Wings apart-like protein C-terminal" evidence="2">
    <location>
        <begin position="225"/>
        <end position="290"/>
    </location>
</feature>
<feature type="compositionally biased region" description="Basic and acidic residues" evidence="1">
    <location>
        <begin position="162"/>
        <end position="174"/>
    </location>
</feature>
<gene>
    <name evidence="3" type="ORF">HGRIS_005667</name>
</gene>
<dbReference type="Gene3D" id="1.25.10.10">
    <property type="entry name" value="Leucine-rich Repeat Variant"/>
    <property type="match status" value="1"/>
</dbReference>
<feature type="compositionally biased region" description="Low complexity" evidence="1">
    <location>
        <begin position="176"/>
        <end position="203"/>
    </location>
</feature>
<feature type="compositionally biased region" description="Acidic residues" evidence="1">
    <location>
        <begin position="556"/>
        <end position="566"/>
    </location>
</feature>
<dbReference type="Pfam" id="PF07814">
    <property type="entry name" value="WAPL"/>
    <property type="match status" value="1"/>
</dbReference>
<evidence type="ECO:0000256" key="1">
    <source>
        <dbReference type="SAM" id="MobiDB-lite"/>
    </source>
</evidence>
<evidence type="ECO:0000259" key="2">
    <source>
        <dbReference type="Pfam" id="PF07814"/>
    </source>
</evidence>
<feature type="region of interest" description="Disordered" evidence="1">
    <location>
        <begin position="652"/>
        <end position="719"/>
    </location>
</feature>
<reference evidence="4" key="1">
    <citation type="submission" date="2024-06" db="EMBL/GenBank/DDBJ databases">
        <title>Multi-omics analyses provide insights into the biosynthesis of the anticancer antibiotic pleurotin in Hohenbuehelia grisea.</title>
        <authorList>
            <person name="Weaver J.A."/>
            <person name="Alberti F."/>
        </authorList>
    </citation>
    <scope>NUCLEOTIDE SEQUENCE [LARGE SCALE GENOMIC DNA]</scope>
    <source>
        <strain evidence="4">T-177</strain>
    </source>
</reference>
<proteinExistence type="predicted"/>
<sequence>MIILKTRLIPTRSLETYNLKPVHYFLLLHSIWRFSRAVRTVFDMKRTYAKRKQPSAEGASNTPAKRTKLPAGKGVSDEKPSSSPKSARTLSRSHTEPSVLTSTPSLPQTPTRTRTYAGSSRSFLVEMPLELDASSTEQVPRESYTALRVKWGLDNDELDEREKAPFLASRDSKEAPSPSKRSKTSSPVKSSSKALSRTSSLTSNSIPPAPVSAPVLPNGMMNDLKSITDLRSKGQSRRFLDEVGYIFEGMHSSCASGLRRASALELVQKLCDREFAQKARAADFYGRALDVFYEAGAGKGEDKILDTFLLAFLALVSRDVDALVDLSTRPPPDVATNASSSNTEINSYISIPLMLLTLLSSMSPNASQDASAVPHDALAASSSPLSLAELKRAGISKSDKASLTALHDTLVNRSGMFSSGVQLSSALLASYVLRVLASLDSHSFLLPKLSILQTHSYPSLIFRSCQAALKPFKLDLRNNSNRNSKTHASSQDAPSVTEFMHVTNCLYILDTLLQGDWDAVGSDEEATEGLELLDGLVMVAVVSETVVLQHVPDESQLLEDDDEDGDSGSRLPEIRYTHAQECAELVLRVLTRFTQGERGSSSSSRAKPNSKGKEKMKARELGWTMSIAAHDLALAHIMRAIVRSHDNMCVAPKAQEKPPSNMSSKRKAPLPPSKVKLEDRGASTSGKRTRTSSPDGSRDPASPNRNGRSVGARDDDGVEDNLRKRAEALDRLCLGLALLTNVIHGACSSASRSLQEICLSHLCKLSTPCLRTCACSKPSMTALESLYEIYTCHLERRPPVKNETPPPAGPSEAEVNIGDPASFLCGHLAIVFGMLIRDSPTVREKGLKELAQRVGLPTLGSKRQQESAMIRQLIEQARRFVAFYQSVLSVTSAEAGVPSSRDPELGDGAAGADDVATEVIRGLEQLLKDD</sequence>
<name>A0ABR3JZD8_9AGAR</name>
<feature type="region of interest" description="Disordered" evidence="1">
    <location>
        <begin position="596"/>
        <end position="617"/>
    </location>
</feature>
<dbReference type="InterPro" id="IPR022771">
    <property type="entry name" value="WAPL_C"/>
</dbReference>
<evidence type="ECO:0000313" key="4">
    <source>
        <dbReference type="Proteomes" id="UP001556367"/>
    </source>
</evidence>
<comment type="caution">
    <text evidence="3">The sequence shown here is derived from an EMBL/GenBank/DDBJ whole genome shotgun (WGS) entry which is preliminary data.</text>
</comment>
<keyword evidence="4" id="KW-1185">Reference proteome</keyword>
<feature type="compositionally biased region" description="Polar residues" evidence="1">
    <location>
        <begin position="682"/>
        <end position="695"/>
    </location>
</feature>
<dbReference type="Proteomes" id="UP001556367">
    <property type="component" value="Unassembled WGS sequence"/>
</dbReference>
<organism evidence="3 4">
    <name type="scientific">Hohenbuehelia grisea</name>
    <dbReference type="NCBI Taxonomy" id="104357"/>
    <lineage>
        <taxon>Eukaryota</taxon>
        <taxon>Fungi</taxon>
        <taxon>Dikarya</taxon>
        <taxon>Basidiomycota</taxon>
        <taxon>Agaricomycotina</taxon>
        <taxon>Agaricomycetes</taxon>
        <taxon>Agaricomycetidae</taxon>
        <taxon>Agaricales</taxon>
        <taxon>Pleurotineae</taxon>
        <taxon>Pleurotaceae</taxon>
        <taxon>Hohenbuehelia</taxon>
    </lineage>
</organism>